<gene>
    <name evidence="9" type="ORF">POSPLADRAFT_1134596</name>
</gene>
<dbReference type="AlphaFoldDB" id="A0A1X6NAZ2"/>
<dbReference type="PANTHER" id="PTHR12318">
    <property type="entry name" value="TESTOSTERONE-REGULATED PROTEIN RP2"/>
    <property type="match status" value="1"/>
</dbReference>
<evidence type="ECO:0000256" key="7">
    <source>
        <dbReference type="SAM" id="MobiDB-lite"/>
    </source>
</evidence>
<keyword evidence="5" id="KW-0460">Magnesium</keyword>
<evidence type="ECO:0000259" key="8">
    <source>
        <dbReference type="PROSITE" id="PS51462"/>
    </source>
</evidence>
<evidence type="ECO:0000256" key="3">
    <source>
        <dbReference type="ARBA" id="ARBA00022723"/>
    </source>
</evidence>
<dbReference type="GO" id="GO:0016818">
    <property type="term" value="F:hydrolase activity, acting on acid anhydrides, in phosphorus-containing anhydrides"/>
    <property type="evidence" value="ECO:0007669"/>
    <property type="project" value="InterPro"/>
</dbReference>
<evidence type="ECO:0000313" key="9">
    <source>
        <dbReference type="EMBL" id="OSX65606.1"/>
    </source>
</evidence>
<dbReference type="STRING" id="670580.A0A1X6NAZ2"/>
<evidence type="ECO:0000256" key="6">
    <source>
        <dbReference type="ARBA" id="ARBA00023211"/>
    </source>
</evidence>
<dbReference type="InterPro" id="IPR015797">
    <property type="entry name" value="NUDIX_hydrolase-like_dom_sf"/>
</dbReference>
<dbReference type="OrthoDB" id="1695362at2759"/>
<dbReference type="RefSeq" id="XP_024342400.1">
    <property type="nucleotide sequence ID" value="XM_024484498.1"/>
</dbReference>
<evidence type="ECO:0000256" key="2">
    <source>
        <dbReference type="ARBA" id="ARBA00001946"/>
    </source>
</evidence>
<dbReference type="PANTHER" id="PTHR12318:SF0">
    <property type="entry name" value="ACYL-COENZYME A DIPHOSPHATASE NUDT19"/>
    <property type="match status" value="1"/>
</dbReference>
<dbReference type="PROSITE" id="PS51462">
    <property type="entry name" value="NUDIX"/>
    <property type="match status" value="1"/>
</dbReference>
<evidence type="ECO:0000256" key="5">
    <source>
        <dbReference type="ARBA" id="ARBA00022842"/>
    </source>
</evidence>
<proteinExistence type="predicted"/>
<keyword evidence="6" id="KW-0464">Manganese</keyword>
<dbReference type="Pfam" id="PF00293">
    <property type="entry name" value="NUDIX"/>
    <property type="match status" value="1"/>
</dbReference>
<dbReference type="GeneID" id="36329447"/>
<reference evidence="9 10" key="1">
    <citation type="submission" date="2017-04" db="EMBL/GenBank/DDBJ databases">
        <title>Genome Sequence of the Model Brown-Rot Fungus Postia placenta SB12.</title>
        <authorList>
            <consortium name="DOE Joint Genome Institute"/>
            <person name="Gaskell J."/>
            <person name="Kersten P."/>
            <person name="Larrondo L.F."/>
            <person name="Canessa P."/>
            <person name="Martinez D."/>
            <person name="Hibbett D."/>
            <person name="Schmoll M."/>
            <person name="Kubicek C.P."/>
            <person name="Martinez A.T."/>
            <person name="Yadav J."/>
            <person name="Master E."/>
            <person name="Magnuson J.K."/>
            <person name="James T."/>
            <person name="Yaver D."/>
            <person name="Berka R."/>
            <person name="Labutti K."/>
            <person name="Lipzen A."/>
            <person name="Aerts A."/>
            <person name="Barry K."/>
            <person name="Henrissat B."/>
            <person name="Blanchette R."/>
            <person name="Grigoriev I."/>
            <person name="Cullen D."/>
        </authorList>
    </citation>
    <scope>NUCLEOTIDE SEQUENCE [LARGE SCALE GENOMIC DNA]</scope>
    <source>
        <strain evidence="9 10">MAD-698-R-SB12</strain>
    </source>
</reference>
<keyword evidence="10" id="KW-1185">Reference proteome</keyword>
<keyword evidence="4" id="KW-0378">Hydrolase</keyword>
<dbReference type="EMBL" id="KZ110593">
    <property type="protein sequence ID" value="OSX65606.1"/>
    <property type="molecule type" value="Genomic_DNA"/>
</dbReference>
<dbReference type="GO" id="GO:0005739">
    <property type="term" value="C:mitochondrion"/>
    <property type="evidence" value="ECO:0007669"/>
    <property type="project" value="TreeGrafter"/>
</dbReference>
<comment type="cofactor">
    <cofactor evidence="1">
        <name>Mn(2+)</name>
        <dbReference type="ChEBI" id="CHEBI:29035"/>
    </cofactor>
</comment>
<feature type="domain" description="Nudix hydrolase" evidence="8">
    <location>
        <begin position="16"/>
        <end position="207"/>
    </location>
</feature>
<dbReference type="Gene3D" id="3.90.79.10">
    <property type="entry name" value="Nucleoside Triphosphate Pyrophosphohydrolase"/>
    <property type="match status" value="1"/>
</dbReference>
<dbReference type="CDD" id="cd18870">
    <property type="entry name" value="NUDIX_AcylCoAdiphos_Nudt19"/>
    <property type="match status" value="1"/>
</dbReference>
<feature type="region of interest" description="Disordered" evidence="7">
    <location>
        <begin position="1"/>
        <end position="20"/>
    </location>
</feature>
<keyword evidence="3" id="KW-0479">Metal-binding</keyword>
<evidence type="ECO:0000256" key="1">
    <source>
        <dbReference type="ARBA" id="ARBA00001936"/>
    </source>
</evidence>
<dbReference type="Proteomes" id="UP000194127">
    <property type="component" value="Unassembled WGS sequence"/>
</dbReference>
<dbReference type="InterPro" id="IPR000086">
    <property type="entry name" value="NUDIX_hydrolase_dom"/>
</dbReference>
<sequence>MTTKATPDKAGRTPSEPRPSASVIVINGQNEVLLVQRNPKSRSFAGAHVFPGGNFDPVQDGSLELTAIRELFEETGLLLASPLTGDRNRTPSNRTLDTARELVHSQQLQFRDFLSRHALAPHVKSLLPFTQWVTPPSIPRRFRTSFYVAFLEDRTTEFEGFAAGKKHDRLPTPDGGQEVIAARFVHPLAALAENRAHEIALMPPQVYLLTTLAEILEGSTRTAAQVTAVRTLSGGAFGRMTVQPRMLPEKDAEGRAILTYEGDETRGGLNGRLHRCLVRFDKQGVATEVVIQRNFDIYTDLQESRGRSEPSKL</sequence>
<dbReference type="SUPFAM" id="SSF55811">
    <property type="entry name" value="Nudix"/>
    <property type="match status" value="1"/>
</dbReference>
<comment type="cofactor">
    <cofactor evidence="2">
        <name>Mg(2+)</name>
        <dbReference type="ChEBI" id="CHEBI:18420"/>
    </cofactor>
</comment>
<organism evidence="9 10">
    <name type="scientific">Postia placenta MAD-698-R-SB12</name>
    <dbReference type="NCBI Taxonomy" id="670580"/>
    <lineage>
        <taxon>Eukaryota</taxon>
        <taxon>Fungi</taxon>
        <taxon>Dikarya</taxon>
        <taxon>Basidiomycota</taxon>
        <taxon>Agaricomycotina</taxon>
        <taxon>Agaricomycetes</taxon>
        <taxon>Polyporales</taxon>
        <taxon>Adustoporiaceae</taxon>
        <taxon>Rhodonia</taxon>
    </lineage>
</organism>
<dbReference type="GO" id="GO:0046872">
    <property type="term" value="F:metal ion binding"/>
    <property type="evidence" value="ECO:0007669"/>
    <property type="project" value="UniProtKB-KW"/>
</dbReference>
<accession>A0A1X6NAZ2</accession>
<protein>
    <recommendedName>
        <fullName evidence="8">Nudix hydrolase domain-containing protein</fullName>
    </recommendedName>
</protein>
<feature type="compositionally biased region" description="Basic and acidic residues" evidence="7">
    <location>
        <begin position="1"/>
        <end position="11"/>
    </location>
</feature>
<name>A0A1X6NAZ2_9APHY</name>
<dbReference type="InterPro" id="IPR039121">
    <property type="entry name" value="NUDT19"/>
</dbReference>
<evidence type="ECO:0000256" key="4">
    <source>
        <dbReference type="ARBA" id="ARBA00022801"/>
    </source>
</evidence>
<evidence type="ECO:0000313" key="10">
    <source>
        <dbReference type="Proteomes" id="UP000194127"/>
    </source>
</evidence>